<proteinExistence type="predicted"/>
<dbReference type="InterPro" id="IPR036117">
    <property type="entry name" value="DhaL_dom_sf"/>
</dbReference>
<dbReference type="InterPro" id="IPR004007">
    <property type="entry name" value="DhaL_dom"/>
</dbReference>
<dbReference type="SUPFAM" id="SSF101473">
    <property type="entry name" value="DhaL-like"/>
    <property type="match status" value="1"/>
</dbReference>
<dbReference type="Pfam" id="PF13684">
    <property type="entry name" value="FakA-like_C"/>
    <property type="match status" value="1"/>
</dbReference>
<protein>
    <submittedName>
        <fullName evidence="2">DAK2 domain fusion protein YloV</fullName>
    </submittedName>
</protein>
<name>A0ABU0NDH7_9MOLU</name>
<dbReference type="PANTHER" id="PTHR33434:SF4">
    <property type="entry name" value="PHOSPHATASE PROTEIN"/>
    <property type="match status" value="1"/>
</dbReference>
<organism evidence="2 3">
    <name type="scientific">Mycoplasma yeatsii</name>
    <dbReference type="NCBI Taxonomy" id="51365"/>
    <lineage>
        <taxon>Bacteria</taxon>
        <taxon>Bacillati</taxon>
        <taxon>Mycoplasmatota</taxon>
        <taxon>Mollicutes</taxon>
        <taxon>Mycoplasmataceae</taxon>
        <taxon>Mycoplasma</taxon>
    </lineage>
</organism>
<dbReference type="EMBL" id="JAUSWP010000001">
    <property type="protein sequence ID" value="MDQ0567465.1"/>
    <property type="molecule type" value="Genomic_DNA"/>
</dbReference>
<feature type="domain" description="DhaL" evidence="1">
    <location>
        <begin position="5"/>
        <end position="198"/>
    </location>
</feature>
<evidence type="ECO:0000259" key="1">
    <source>
        <dbReference type="PROSITE" id="PS51480"/>
    </source>
</evidence>
<dbReference type="InterPro" id="IPR019986">
    <property type="entry name" value="YloV-like"/>
</dbReference>
<keyword evidence="3" id="KW-1185">Reference proteome</keyword>
<dbReference type="PANTHER" id="PTHR33434">
    <property type="entry name" value="DEGV DOMAIN-CONTAINING PROTEIN DR_1986-RELATED"/>
    <property type="match status" value="1"/>
</dbReference>
<dbReference type="NCBIfam" id="TIGR03599">
    <property type="entry name" value="YloV"/>
    <property type="match status" value="1"/>
</dbReference>
<evidence type="ECO:0000313" key="3">
    <source>
        <dbReference type="Proteomes" id="UP001236620"/>
    </source>
</evidence>
<dbReference type="InterPro" id="IPR048394">
    <property type="entry name" value="FakA-like_M"/>
</dbReference>
<dbReference type="Pfam" id="PF02734">
    <property type="entry name" value="Dak2"/>
    <property type="match status" value="1"/>
</dbReference>
<dbReference type="InterPro" id="IPR033470">
    <property type="entry name" value="FakA-like_C"/>
</dbReference>
<dbReference type="InterPro" id="IPR050270">
    <property type="entry name" value="DegV_domain_contain"/>
</dbReference>
<accession>A0ABU0NDH7</accession>
<dbReference type="PROSITE" id="PS51480">
    <property type="entry name" value="DHAL"/>
    <property type="match status" value="1"/>
</dbReference>
<dbReference type="RefSeq" id="WP_307443924.1">
    <property type="nucleotide sequence ID" value="NZ_JAUSWP010000001.1"/>
</dbReference>
<dbReference type="Pfam" id="PF21645">
    <property type="entry name" value="FakA-like_M"/>
    <property type="match status" value="1"/>
</dbReference>
<gene>
    <name evidence="2" type="ORF">J2Z63_000086</name>
</gene>
<comment type="caution">
    <text evidence="2">The sequence shown here is derived from an EMBL/GenBank/DDBJ whole genome shotgun (WGS) entry which is preliminary data.</text>
</comment>
<evidence type="ECO:0000313" key="2">
    <source>
        <dbReference type="EMBL" id="MDQ0567465.1"/>
    </source>
</evidence>
<dbReference type="SMART" id="SM01121">
    <property type="entry name" value="Dak1_2"/>
    <property type="match status" value="1"/>
</dbReference>
<sequence length="550" mass="61750">MQKIEILNNMILSGVNNLYNHYPYIDKLNVFPVPDGDTGTNMNLTATNGYAEVSEIKLNNTTIGKYLSTFARGLIMGARGNSGVIFSQIIKGFSLGMSDAKELSVAEWKQGFNKACEIAYKAVMKPIEGTILTVIRETSEKVNEIDDSTEVKEFWKQVVEIANTSLENTPNLLPVLKEVGVVDSGGFGLVKFLQGMQQYVEKQKVVQKLAKLEINEGGNIDLETEEEFGYCTEAIVLLNKEWINKLQPSTIRDQLQIYANTSMVVVIDEEILKVHTHALSPGQVLLFLQQYGDFKTLKIENMNLQADKQLKSRKEKAWKETSNIKIERKLVNDVAIVSVVPSKKLKTYFEKDLGIDLAIDAGSKMNPSTKDFLQAIQEVDAKTVFIFPNDSNVYLTAKQAEKLEKKSKVYVIQTKTIQQGMVCSLSYDPSLTASKNSSQLLKSLKNLVSFNITKSVKDTKIDGVEVKKDHFMALVDGKIIASEKTIKAVFEKQLSKYIKNKTEIITIFTGDEAEEKDVAQLRKFLDEKYNVEYEIVEGGQKVYSFLIAIE</sequence>
<dbReference type="SMART" id="SM01120">
    <property type="entry name" value="Dak2"/>
    <property type="match status" value="1"/>
</dbReference>
<reference evidence="2" key="1">
    <citation type="submission" date="2023-07" db="EMBL/GenBank/DDBJ databases">
        <title>Genomic Encyclopedia of Type Strains, Phase IV (KMG-IV): sequencing the most valuable type-strain genomes for metagenomic binning, comparative biology and taxonomic classification.</title>
        <authorList>
            <person name="Goeker M."/>
        </authorList>
    </citation>
    <scope>NUCLEOTIDE SEQUENCE [LARGE SCALE GENOMIC DNA]</scope>
    <source>
        <strain evidence="2">DSM 22019</strain>
    </source>
</reference>
<dbReference type="Proteomes" id="UP001236620">
    <property type="component" value="Unassembled WGS sequence"/>
</dbReference>
<dbReference type="Gene3D" id="1.25.40.340">
    <property type="match status" value="1"/>
</dbReference>